<comment type="caution">
    <text evidence="1">The sequence shown here is derived from an EMBL/GenBank/DDBJ whole genome shotgun (WGS) entry which is preliminary data.</text>
</comment>
<evidence type="ECO:0000313" key="1">
    <source>
        <dbReference type="EMBL" id="MCD9640063.1"/>
    </source>
</evidence>
<sequence length="99" mass="10848">MGCLCGRRISKPCASRPGVNGVSYGGRLRRVDGSGCDRKASRRLWRGHVCVPFDVGRVDRRAKRSILSGEECSLERRARMGLTEQCSSSGAVTDNYRAS</sequence>
<accession>A0ABS8UYX9</accession>
<reference evidence="1 2" key="1">
    <citation type="journal article" date="2021" name="BMC Genomics">
        <title>Datura genome reveals duplications of psychoactive alkaloid biosynthetic genes and high mutation rate following tissue culture.</title>
        <authorList>
            <person name="Rajewski A."/>
            <person name="Carter-House D."/>
            <person name="Stajich J."/>
            <person name="Litt A."/>
        </authorList>
    </citation>
    <scope>NUCLEOTIDE SEQUENCE [LARGE SCALE GENOMIC DNA]</scope>
    <source>
        <strain evidence="1">AR-01</strain>
    </source>
</reference>
<evidence type="ECO:0000313" key="2">
    <source>
        <dbReference type="Proteomes" id="UP000823775"/>
    </source>
</evidence>
<proteinExistence type="predicted"/>
<protein>
    <submittedName>
        <fullName evidence="1">Uncharacterized protein</fullName>
    </submittedName>
</protein>
<keyword evidence="2" id="KW-1185">Reference proteome</keyword>
<organism evidence="1 2">
    <name type="scientific">Datura stramonium</name>
    <name type="common">Jimsonweed</name>
    <name type="synonym">Common thornapple</name>
    <dbReference type="NCBI Taxonomy" id="4076"/>
    <lineage>
        <taxon>Eukaryota</taxon>
        <taxon>Viridiplantae</taxon>
        <taxon>Streptophyta</taxon>
        <taxon>Embryophyta</taxon>
        <taxon>Tracheophyta</taxon>
        <taxon>Spermatophyta</taxon>
        <taxon>Magnoliopsida</taxon>
        <taxon>eudicotyledons</taxon>
        <taxon>Gunneridae</taxon>
        <taxon>Pentapetalae</taxon>
        <taxon>asterids</taxon>
        <taxon>lamiids</taxon>
        <taxon>Solanales</taxon>
        <taxon>Solanaceae</taxon>
        <taxon>Solanoideae</taxon>
        <taxon>Datureae</taxon>
        <taxon>Datura</taxon>
    </lineage>
</organism>
<dbReference type="EMBL" id="JACEIK010003042">
    <property type="protein sequence ID" value="MCD9640063.1"/>
    <property type="molecule type" value="Genomic_DNA"/>
</dbReference>
<name>A0ABS8UYX9_DATST</name>
<gene>
    <name evidence="1" type="ORF">HAX54_025090</name>
</gene>
<dbReference type="Proteomes" id="UP000823775">
    <property type="component" value="Unassembled WGS sequence"/>
</dbReference>